<dbReference type="AlphaFoldDB" id="A0A2N5XVH5"/>
<dbReference type="SUPFAM" id="SSF103088">
    <property type="entry name" value="OmpA-like"/>
    <property type="match status" value="1"/>
</dbReference>
<evidence type="ECO:0000256" key="3">
    <source>
        <dbReference type="ARBA" id="ARBA00023237"/>
    </source>
</evidence>
<comment type="subcellular location">
    <subcellularLocation>
        <location evidence="1">Cell outer membrane</location>
    </subcellularLocation>
</comment>
<dbReference type="CDD" id="cd07185">
    <property type="entry name" value="OmpA_C-like"/>
    <property type="match status" value="1"/>
</dbReference>
<feature type="domain" description="OmpA-like" evidence="5">
    <location>
        <begin position="198"/>
        <end position="314"/>
    </location>
</feature>
<dbReference type="Gene3D" id="3.40.1520.20">
    <property type="match status" value="1"/>
</dbReference>
<dbReference type="PRINTS" id="PR01021">
    <property type="entry name" value="OMPADOMAIN"/>
</dbReference>
<evidence type="ECO:0000256" key="4">
    <source>
        <dbReference type="PROSITE-ProRule" id="PRU00473"/>
    </source>
</evidence>
<protein>
    <recommendedName>
        <fullName evidence="5">OmpA-like domain-containing protein</fullName>
    </recommendedName>
</protein>
<dbReference type="PANTHER" id="PTHR30329:SF21">
    <property type="entry name" value="LIPOPROTEIN YIAD-RELATED"/>
    <property type="match status" value="1"/>
</dbReference>
<dbReference type="Proteomes" id="UP000234881">
    <property type="component" value="Unassembled WGS sequence"/>
</dbReference>
<dbReference type="InterPro" id="IPR006665">
    <property type="entry name" value="OmpA-like"/>
</dbReference>
<dbReference type="EMBL" id="PKUQ01000008">
    <property type="protein sequence ID" value="PLW78455.1"/>
    <property type="molecule type" value="Genomic_DNA"/>
</dbReference>
<name>A0A2N5XVH5_9HYPH</name>
<reference evidence="6 7" key="1">
    <citation type="submission" date="2018-01" db="EMBL/GenBank/DDBJ databases">
        <title>The draft genome sequence of Cohaesibacter sp. H1304.</title>
        <authorList>
            <person name="Wang N.-N."/>
            <person name="Du Z.-J."/>
        </authorList>
    </citation>
    <scope>NUCLEOTIDE SEQUENCE [LARGE SCALE GENOMIC DNA]</scope>
    <source>
        <strain evidence="6 7">H1304</strain>
    </source>
</reference>
<dbReference type="PROSITE" id="PS51123">
    <property type="entry name" value="OMPA_2"/>
    <property type="match status" value="1"/>
</dbReference>
<dbReference type="GO" id="GO:0009279">
    <property type="term" value="C:cell outer membrane"/>
    <property type="evidence" value="ECO:0007669"/>
    <property type="project" value="UniProtKB-SubCell"/>
</dbReference>
<keyword evidence="3" id="KW-0998">Cell outer membrane</keyword>
<evidence type="ECO:0000313" key="7">
    <source>
        <dbReference type="Proteomes" id="UP000234881"/>
    </source>
</evidence>
<comment type="caution">
    <text evidence="6">The sequence shown here is derived from an EMBL/GenBank/DDBJ whole genome shotgun (WGS) entry which is preliminary data.</text>
</comment>
<keyword evidence="2 4" id="KW-0472">Membrane</keyword>
<dbReference type="InterPro" id="IPR006664">
    <property type="entry name" value="OMP_bac"/>
</dbReference>
<dbReference type="InterPro" id="IPR036737">
    <property type="entry name" value="OmpA-like_sf"/>
</dbReference>
<dbReference type="OrthoDB" id="5525824at2"/>
<accession>A0A2N5XVH5</accession>
<dbReference type="PRINTS" id="PR01023">
    <property type="entry name" value="NAFLGMOTY"/>
</dbReference>
<dbReference type="Pfam" id="PF00691">
    <property type="entry name" value="OmpA"/>
    <property type="match status" value="1"/>
</dbReference>
<keyword evidence="7" id="KW-1185">Reference proteome</keyword>
<sequence>MLIDDRLTVSGALEDGNAGHVALYKAIKEKIDTADLGVIKPDLQISQPKEPAKAEPVEAKPIDGFAIKRTAEGVDLVGLVPSADIKTAINGLAVRKFGSSGVNDNLMVQEGELIAGLGSEEYNQLASAALQAVSRLGIGGQASLSQDGLAMTGGAFYEGALQKLQEALRSALPANLSLSSELSVAVPGEAVNPDECQVLLRSALEKNTILFDSGKASISADSFGLLDGLIYTAHRCPESKIQIEGHTDSDGDNFANQLLSEKRAGSVVDYLIEAGLSDERLEPKGFGETNPVAGNDTAEGKAKNRRIEFVILAQ</sequence>
<proteinExistence type="predicted"/>
<evidence type="ECO:0000256" key="1">
    <source>
        <dbReference type="ARBA" id="ARBA00004442"/>
    </source>
</evidence>
<evidence type="ECO:0000259" key="5">
    <source>
        <dbReference type="PROSITE" id="PS51123"/>
    </source>
</evidence>
<organism evidence="6 7">
    <name type="scientific">Cohaesibacter celericrescens</name>
    <dbReference type="NCBI Taxonomy" id="2067669"/>
    <lineage>
        <taxon>Bacteria</taxon>
        <taxon>Pseudomonadati</taxon>
        <taxon>Pseudomonadota</taxon>
        <taxon>Alphaproteobacteria</taxon>
        <taxon>Hyphomicrobiales</taxon>
        <taxon>Cohaesibacteraceae</taxon>
    </lineage>
</organism>
<dbReference type="Gene3D" id="3.30.1330.60">
    <property type="entry name" value="OmpA-like domain"/>
    <property type="match status" value="1"/>
</dbReference>
<evidence type="ECO:0000256" key="2">
    <source>
        <dbReference type="ARBA" id="ARBA00023136"/>
    </source>
</evidence>
<evidence type="ECO:0000313" key="6">
    <source>
        <dbReference type="EMBL" id="PLW78455.1"/>
    </source>
</evidence>
<gene>
    <name evidence="6" type="ORF">C0081_04895</name>
</gene>
<dbReference type="InterPro" id="IPR050330">
    <property type="entry name" value="Bact_OuterMem_StrucFunc"/>
</dbReference>
<dbReference type="PANTHER" id="PTHR30329">
    <property type="entry name" value="STATOR ELEMENT OF FLAGELLAR MOTOR COMPLEX"/>
    <property type="match status" value="1"/>
</dbReference>